<gene>
    <name evidence="3" type="ORF">HNR73_002194</name>
</gene>
<reference evidence="3 4" key="1">
    <citation type="submission" date="2020-08" db="EMBL/GenBank/DDBJ databases">
        <title>Genomic Encyclopedia of Type Strains, Phase IV (KMG-IV): sequencing the most valuable type-strain genomes for metagenomic binning, comparative biology and taxonomic classification.</title>
        <authorList>
            <person name="Goeker M."/>
        </authorList>
    </citation>
    <scope>NUCLEOTIDE SEQUENCE [LARGE SCALE GENOMIC DNA]</scope>
    <source>
        <strain evidence="3 4">YIM 65646</strain>
    </source>
</reference>
<evidence type="ECO:0000256" key="1">
    <source>
        <dbReference type="SAM" id="SignalP"/>
    </source>
</evidence>
<feature type="domain" description="Amidohydrolase-related" evidence="2">
    <location>
        <begin position="89"/>
        <end position="466"/>
    </location>
</feature>
<protein>
    <recommendedName>
        <fullName evidence="2">Amidohydrolase-related domain-containing protein</fullName>
    </recommendedName>
</protein>
<dbReference type="SUPFAM" id="SSF51556">
    <property type="entry name" value="Metallo-dependent hydrolases"/>
    <property type="match status" value="1"/>
</dbReference>
<evidence type="ECO:0000313" key="3">
    <source>
        <dbReference type="EMBL" id="MBB6034344.1"/>
    </source>
</evidence>
<evidence type="ECO:0000259" key="2">
    <source>
        <dbReference type="Pfam" id="PF01979"/>
    </source>
</evidence>
<feature type="chain" id="PRO_5032561766" description="Amidohydrolase-related domain-containing protein" evidence="1">
    <location>
        <begin position="31"/>
        <end position="501"/>
    </location>
</feature>
<dbReference type="RefSeq" id="WP_184787206.1">
    <property type="nucleotide sequence ID" value="NZ_BONT01000045.1"/>
</dbReference>
<keyword evidence="4" id="KW-1185">Reference proteome</keyword>
<name>A0A841FES7_9ACTN</name>
<accession>A0A841FES7</accession>
<dbReference type="InterPro" id="IPR006680">
    <property type="entry name" value="Amidohydro-rel"/>
</dbReference>
<proteinExistence type="predicted"/>
<dbReference type="Pfam" id="PF01979">
    <property type="entry name" value="Amidohydro_1"/>
    <property type="match status" value="1"/>
</dbReference>
<keyword evidence="1" id="KW-0732">Signal</keyword>
<sequence length="501" mass="53115">MSNLTRRTVLRGAVIAGGAALAATAPPAAAADTPVLAITGATLIDGIAPGALPDRTLLLQGDRVLAVGRRAEVRVPRGARILDATGKHVIPGLIDSHAHSGEHPGISPALNIANGVTTVRELFGMPHLHEWRERIEAGAMLGPRSVIASRIVDGAATTGHPDFFTVVTTEAEARAAVREAADGGADFVKIYSGLPRDLFDVIADESRRRRIPFAGHCPDTVPLDHAAWSGQRSVEHFYSISYPAATRAEEIERVLAEPGEPGDLPGWVRRVHRAEMIAAASYSHGKAARLFSRLRRSGTRMVPTLVVSRVMDRPAEVDTADPRLKYLPAALTAYWAQAFRDLFVDARTPAEAAEWHGLLDFRRRFVHAMSEAGVPILAGTDGGDVPYVYPGFGVHDELAELVAAGLSPLRAIRAATVEPARFLGLGDRLGTIAKGRAADLVVLDGDPLADIANTRRIHAVVTRGRLIGAVERARILSEVERTAASIEGGAAGSGGCCGGPR</sequence>
<dbReference type="Proteomes" id="UP000548476">
    <property type="component" value="Unassembled WGS sequence"/>
</dbReference>
<dbReference type="InterPro" id="IPR032466">
    <property type="entry name" value="Metal_Hydrolase"/>
</dbReference>
<dbReference type="PROSITE" id="PS51318">
    <property type="entry name" value="TAT"/>
    <property type="match status" value="1"/>
</dbReference>
<dbReference type="Gene3D" id="3.20.20.140">
    <property type="entry name" value="Metal-dependent hydrolases"/>
    <property type="match status" value="2"/>
</dbReference>
<dbReference type="PANTHER" id="PTHR43135">
    <property type="entry name" value="ALPHA-D-RIBOSE 1-METHYLPHOSPHONATE 5-TRIPHOSPHATE DIPHOSPHATASE"/>
    <property type="match status" value="1"/>
</dbReference>
<dbReference type="GO" id="GO:0016810">
    <property type="term" value="F:hydrolase activity, acting on carbon-nitrogen (but not peptide) bonds"/>
    <property type="evidence" value="ECO:0007669"/>
    <property type="project" value="InterPro"/>
</dbReference>
<dbReference type="InterPro" id="IPR051781">
    <property type="entry name" value="Metallo-dep_Hydrolase"/>
</dbReference>
<dbReference type="InterPro" id="IPR011059">
    <property type="entry name" value="Metal-dep_hydrolase_composite"/>
</dbReference>
<dbReference type="SUPFAM" id="SSF51338">
    <property type="entry name" value="Composite domain of metallo-dependent hydrolases"/>
    <property type="match status" value="1"/>
</dbReference>
<comment type="caution">
    <text evidence="3">The sequence shown here is derived from an EMBL/GenBank/DDBJ whole genome shotgun (WGS) entry which is preliminary data.</text>
</comment>
<dbReference type="PANTHER" id="PTHR43135:SF3">
    <property type="entry name" value="ALPHA-D-RIBOSE 1-METHYLPHOSPHONATE 5-TRIPHOSPHATE DIPHOSPHATASE"/>
    <property type="match status" value="1"/>
</dbReference>
<feature type="signal peptide" evidence="1">
    <location>
        <begin position="1"/>
        <end position="30"/>
    </location>
</feature>
<dbReference type="AlphaFoldDB" id="A0A841FES7"/>
<dbReference type="InterPro" id="IPR006311">
    <property type="entry name" value="TAT_signal"/>
</dbReference>
<dbReference type="EMBL" id="JACHGT010000004">
    <property type="protein sequence ID" value="MBB6034344.1"/>
    <property type="molecule type" value="Genomic_DNA"/>
</dbReference>
<evidence type="ECO:0000313" key="4">
    <source>
        <dbReference type="Proteomes" id="UP000548476"/>
    </source>
</evidence>
<dbReference type="Gene3D" id="2.30.40.10">
    <property type="entry name" value="Urease, subunit C, domain 1"/>
    <property type="match status" value="2"/>
</dbReference>
<organism evidence="3 4">
    <name type="scientific">Phytomonospora endophytica</name>
    <dbReference type="NCBI Taxonomy" id="714109"/>
    <lineage>
        <taxon>Bacteria</taxon>
        <taxon>Bacillati</taxon>
        <taxon>Actinomycetota</taxon>
        <taxon>Actinomycetes</taxon>
        <taxon>Micromonosporales</taxon>
        <taxon>Micromonosporaceae</taxon>
        <taxon>Phytomonospora</taxon>
    </lineage>
</organism>